<dbReference type="AlphaFoldDB" id="A0A1S2PL61"/>
<dbReference type="OrthoDB" id="3873198at2"/>
<comment type="caution">
    <text evidence="3">The sequence shown here is derived from an EMBL/GenBank/DDBJ whole genome shotgun (WGS) entry which is preliminary data.</text>
</comment>
<evidence type="ECO:0000313" key="4">
    <source>
        <dbReference type="Proteomes" id="UP000179935"/>
    </source>
</evidence>
<name>A0A1S2PL61_9ACTN</name>
<dbReference type="EMBL" id="MLYP01000028">
    <property type="protein sequence ID" value="OIJ94266.1"/>
    <property type="molecule type" value="Genomic_DNA"/>
</dbReference>
<accession>A0A1S2PL61</accession>
<dbReference type="STRING" id="1428652.BIV24_11145"/>
<reference evidence="3 4" key="1">
    <citation type="submission" date="2016-10" db="EMBL/GenBank/DDBJ databases">
        <title>Genome sequence of Streptomyces sp. MUSC 93.</title>
        <authorList>
            <person name="Lee L.-H."/>
            <person name="Ser H.-L."/>
            <person name="Law J.W.-F."/>
        </authorList>
    </citation>
    <scope>NUCLEOTIDE SEQUENCE [LARGE SCALE GENOMIC DNA]</scope>
    <source>
        <strain evidence="3 4">MUSC 93</strain>
    </source>
</reference>
<dbReference type="Proteomes" id="UP000179935">
    <property type="component" value="Unassembled WGS sequence"/>
</dbReference>
<dbReference type="RefSeq" id="WP_071366085.1">
    <property type="nucleotide sequence ID" value="NZ_MLYP01000028.1"/>
</dbReference>
<protein>
    <recommendedName>
        <fullName evidence="2">DUF6299 domain-containing protein</fullName>
    </recommendedName>
</protein>
<keyword evidence="1" id="KW-0732">Signal</keyword>
<feature type="domain" description="DUF6299" evidence="2">
    <location>
        <begin position="30"/>
        <end position="138"/>
    </location>
</feature>
<evidence type="ECO:0000313" key="3">
    <source>
        <dbReference type="EMBL" id="OIJ94266.1"/>
    </source>
</evidence>
<proteinExistence type="predicted"/>
<evidence type="ECO:0000256" key="1">
    <source>
        <dbReference type="SAM" id="SignalP"/>
    </source>
</evidence>
<organism evidence="3 4">
    <name type="scientific">Streptomyces colonosanans</name>
    <dbReference type="NCBI Taxonomy" id="1428652"/>
    <lineage>
        <taxon>Bacteria</taxon>
        <taxon>Bacillati</taxon>
        <taxon>Actinomycetota</taxon>
        <taxon>Actinomycetes</taxon>
        <taxon>Kitasatosporales</taxon>
        <taxon>Streptomycetaceae</taxon>
        <taxon>Streptomyces</taxon>
    </lineage>
</organism>
<dbReference type="InterPro" id="IPR046266">
    <property type="entry name" value="DUF6299"/>
</dbReference>
<feature type="signal peptide" evidence="1">
    <location>
        <begin position="1"/>
        <end position="24"/>
    </location>
</feature>
<feature type="chain" id="PRO_5039618455" description="DUF6299 domain-containing protein" evidence="1">
    <location>
        <begin position="25"/>
        <end position="139"/>
    </location>
</feature>
<gene>
    <name evidence="3" type="ORF">BIV24_11145</name>
</gene>
<dbReference type="Pfam" id="PF19816">
    <property type="entry name" value="DUF6299"/>
    <property type="match status" value="1"/>
</dbReference>
<keyword evidence="4" id="KW-1185">Reference proteome</keyword>
<sequence>MSLRHVAGAVVGATLLLGAAPAAGASSDPYGRLTIDRIGHLTRGAITLSGTYRCLRSSGPVFVSSSVSQGDPRVRHGVGGSLAVCDGTRHRWTNSAGSYGMYRRGRAHVEATVMELSATGLPLPHFHAVRRQDVTLVRG</sequence>
<evidence type="ECO:0000259" key="2">
    <source>
        <dbReference type="Pfam" id="PF19816"/>
    </source>
</evidence>